<dbReference type="InParanoid" id="A0A0V0QUQ8"/>
<feature type="coiled-coil region" evidence="1">
    <location>
        <begin position="1"/>
        <end position="59"/>
    </location>
</feature>
<evidence type="ECO:0000313" key="2">
    <source>
        <dbReference type="EMBL" id="KRX05975.1"/>
    </source>
</evidence>
<dbReference type="OrthoDB" id="184583at2759"/>
<protein>
    <recommendedName>
        <fullName evidence="4">Kinase domain protein</fullName>
    </recommendedName>
</protein>
<keyword evidence="1" id="KW-0175">Coiled coil</keyword>
<proteinExistence type="predicted"/>
<dbReference type="InterPro" id="IPR032675">
    <property type="entry name" value="LRR_dom_sf"/>
</dbReference>
<reference evidence="2 3" key="1">
    <citation type="journal article" date="2015" name="Sci. Rep.">
        <title>Genome of the facultative scuticociliatosis pathogen Pseudocohnilembus persalinus provides insight into its virulence through horizontal gene transfer.</title>
        <authorList>
            <person name="Xiong J."/>
            <person name="Wang G."/>
            <person name="Cheng J."/>
            <person name="Tian M."/>
            <person name="Pan X."/>
            <person name="Warren A."/>
            <person name="Jiang C."/>
            <person name="Yuan D."/>
            <person name="Miao W."/>
        </authorList>
    </citation>
    <scope>NUCLEOTIDE SEQUENCE [LARGE SCALE GENOMIC DNA]</scope>
    <source>
        <strain evidence="2">36N120E</strain>
    </source>
</reference>
<gene>
    <name evidence="2" type="ORF">PPERSA_01053</name>
</gene>
<comment type="caution">
    <text evidence="2">The sequence shown here is derived from an EMBL/GenBank/DDBJ whole genome shotgun (WGS) entry which is preliminary data.</text>
</comment>
<name>A0A0V0QUQ8_PSEPJ</name>
<evidence type="ECO:0000256" key="1">
    <source>
        <dbReference type="SAM" id="Coils"/>
    </source>
</evidence>
<evidence type="ECO:0008006" key="4">
    <source>
        <dbReference type="Google" id="ProtNLM"/>
    </source>
</evidence>
<dbReference type="SUPFAM" id="SSF52047">
    <property type="entry name" value="RNI-like"/>
    <property type="match status" value="1"/>
</dbReference>
<sequence length="603" mass="70184">MEIEQQSENNANNKMEIEEQKLETIVIQHQNQLIYAYDYEEEQERQKELEQIRRKLIFQIKLNKGNGASVPLIFQNQYFKYLTGLKILIGSGSQKSSNDFKYITDFISKCGQKLSNLDIDIGNNNNLKETSVQQLSQALAKQQELRNLVIKIGQYNKIKDQSLALLGQALSCTKIQSFSLTLYGYNDIKYSGIGGLFYKWGCFQYIKQFQLDLGLNNNMGSLGLIGMGKALQKMKKLQQLSITFRKKNIKNIQDFIHLLANLKHLKQIRYLKLIIREENEIGYDGALAISHCIQNIPNLIGVHLNFGGANNINKDGFYQIYKGIQNCKNLQSLEFYQKDDIIWGQKDFQVLVDLLRDPIFTFIKVNDSILFTYNFMDITMIMDLDETNMYDLDHSIIQKFRVFRKFKFGLTSWTNKNQNQLSGLVNVFLNNTSNIPQFNLIFGDAEEYSPILIYKSLPPVQAIQPVIEFENQKKWKEDYKMVSEFFDDDFGDVLAIYINFYRLCLKINDPNFSHNQFLSNLVKAINTTMAKKLSLKILALIPEGDVNGRFLNVLSGVFNEMLLLVRPESYLEKIVIESLDNFYIEYQKDKYFEIVYEQQKIFN</sequence>
<dbReference type="Proteomes" id="UP000054937">
    <property type="component" value="Unassembled WGS sequence"/>
</dbReference>
<organism evidence="2 3">
    <name type="scientific">Pseudocohnilembus persalinus</name>
    <name type="common">Ciliate</name>
    <dbReference type="NCBI Taxonomy" id="266149"/>
    <lineage>
        <taxon>Eukaryota</taxon>
        <taxon>Sar</taxon>
        <taxon>Alveolata</taxon>
        <taxon>Ciliophora</taxon>
        <taxon>Intramacronucleata</taxon>
        <taxon>Oligohymenophorea</taxon>
        <taxon>Scuticociliatia</taxon>
        <taxon>Philasterida</taxon>
        <taxon>Pseudocohnilembidae</taxon>
        <taxon>Pseudocohnilembus</taxon>
    </lineage>
</organism>
<accession>A0A0V0QUQ8</accession>
<dbReference type="EMBL" id="LDAU01000102">
    <property type="protein sequence ID" value="KRX05975.1"/>
    <property type="molecule type" value="Genomic_DNA"/>
</dbReference>
<dbReference type="AlphaFoldDB" id="A0A0V0QUQ8"/>
<keyword evidence="3" id="KW-1185">Reference proteome</keyword>
<evidence type="ECO:0000313" key="3">
    <source>
        <dbReference type="Proteomes" id="UP000054937"/>
    </source>
</evidence>
<dbReference type="Gene3D" id="3.80.10.10">
    <property type="entry name" value="Ribonuclease Inhibitor"/>
    <property type="match status" value="2"/>
</dbReference>